<gene>
    <name evidence="2" type="ORF">IAA96_06660</name>
</gene>
<name>A0A9D9EQC6_9SPIR</name>
<dbReference type="CDD" id="cd03801">
    <property type="entry name" value="GT4_PimA-like"/>
    <property type="match status" value="1"/>
</dbReference>
<reference evidence="2" key="1">
    <citation type="submission" date="2020-10" db="EMBL/GenBank/DDBJ databases">
        <authorList>
            <person name="Gilroy R."/>
        </authorList>
    </citation>
    <scope>NUCLEOTIDE SEQUENCE</scope>
    <source>
        <strain evidence="2">B3-4054</strain>
    </source>
</reference>
<evidence type="ECO:0000313" key="3">
    <source>
        <dbReference type="Proteomes" id="UP000823616"/>
    </source>
</evidence>
<evidence type="ECO:0000259" key="1">
    <source>
        <dbReference type="Pfam" id="PF00534"/>
    </source>
</evidence>
<dbReference type="PANTHER" id="PTHR12526">
    <property type="entry name" value="GLYCOSYLTRANSFERASE"/>
    <property type="match status" value="1"/>
</dbReference>
<reference evidence="2" key="2">
    <citation type="journal article" date="2021" name="PeerJ">
        <title>Extensive microbial diversity within the chicken gut microbiome revealed by metagenomics and culture.</title>
        <authorList>
            <person name="Gilroy R."/>
            <person name="Ravi A."/>
            <person name="Getino M."/>
            <person name="Pursley I."/>
            <person name="Horton D.L."/>
            <person name="Alikhan N.F."/>
            <person name="Baker D."/>
            <person name="Gharbi K."/>
            <person name="Hall N."/>
            <person name="Watson M."/>
            <person name="Adriaenssens E.M."/>
            <person name="Foster-Nyarko E."/>
            <person name="Jarju S."/>
            <person name="Secka A."/>
            <person name="Antonio M."/>
            <person name="Oren A."/>
            <person name="Chaudhuri R.R."/>
            <person name="La Ragione R."/>
            <person name="Hildebrand F."/>
            <person name="Pallen M.J."/>
        </authorList>
    </citation>
    <scope>NUCLEOTIDE SEQUENCE</scope>
    <source>
        <strain evidence="2">B3-4054</strain>
    </source>
</reference>
<dbReference type="SUPFAM" id="SSF53756">
    <property type="entry name" value="UDP-Glycosyltransferase/glycogen phosphorylase"/>
    <property type="match status" value="1"/>
</dbReference>
<organism evidence="2 3">
    <name type="scientific">Candidatus Avitreponema avistercoris</name>
    <dbReference type="NCBI Taxonomy" id="2840705"/>
    <lineage>
        <taxon>Bacteria</taxon>
        <taxon>Pseudomonadati</taxon>
        <taxon>Spirochaetota</taxon>
        <taxon>Spirochaetia</taxon>
        <taxon>Spirochaetales</taxon>
        <taxon>Candidatus Avitreponema</taxon>
    </lineage>
</organism>
<comment type="caution">
    <text evidence="2">The sequence shown here is derived from an EMBL/GenBank/DDBJ whole genome shotgun (WGS) entry which is preliminary data.</text>
</comment>
<dbReference type="InterPro" id="IPR001296">
    <property type="entry name" value="Glyco_trans_1"/>
</dbReference>
<feature type="domain" description="Glycosyl transferase family 1" evidence="1">
    <location>
        <begin position="216"/>
        <end position="363"/>
    </location>
</feature>
<dbReference type="Gene3D" id="3.40.50.2000">
    <property type="entry name" value="Glycogen Phosphorylase B"/>
    <property type="match status" value="2"/>
</dbReference>
<accession>A0A9D9EQC6</accession>
<sequence>MNIYGIFFNNGIRTGGHRRYLRLLEGLAAKNCPVTLFYNRDLALDLAGVKQIPVNVPYVYHKTKALGQKFARALQKFLRTSDYSFSRNIAENGFVLIHGETHWAAAKVLSRICGLPIAFAQRSDSFTESRMYLRYEILPFKSRLFHLAYMFRQFLREQEIARKAGILFFQSETDRDSFLRRTGRRAKEKTAVVRGDIRQENFKPEYAMSNTSVECRKLLFLGTLGARKGVRYLLEACARLHEAGLPFTLRVFGSGSGKTRMEAAGFLEKHGLSSLVSISGHTENVLQEMRDADLFIVPSLFDSYPDTIIEAVHCGTAVIASRVGGIPDMLGSGDLLFDPADAGQIYLKIRSLMENPEEFRRIRDLTRARSAYFDFDWAQAWLDAMEHAQT</sequence>
<dbReference type="PANTHER" id="PTHR12526:SF636">
    <property type="entry name" value="BLL3647 PROTEIN"/>
    <property type="match status" value="1"/>
</dbReference>
<protein>
    <submittedName>
        <fullName evidence="2">Glycosyltransferase family 4 protein</fullName>
    </submittedName>
</protein>
<dbReference type="Proteomes" id="UP000823616">
    <property type="component" value="Unassembled WGS sequence"/>
</dbReference>
<evidence type="ECO:0000313" key="2">
    <source>
        <dbReference type="EMBL" id="MBO8450770.1"/>
    </source>
</evidence>
<proteinExistence type="predicted"/>
<dbReference type="GO" id="GO:0016757">
    <property type="term" value="F:glycosyltransferase activity"/>
    <property type="evidence" value="ECO:0007669"/>
    <property type="project" value="InterPro"/>
</dbReference>
<dbReference type="AlphaFoldDB" id="A0A9D9EQC6"/>
<dbReference type="Pfam" id="PF00534">
    <property type="entry name" value="Glycos_transf_1"/>
    <property type="match status" value="1"/>
</dbReference>
<dbReference type="EMBL" id="JADIMS010000122">
    <property type="protein sequence ID" value="MBO8450770.1"/>
    <property type="molecule type" value="Genomic_DNA"/>
</dbReference>